<evidence type="ECO:0000256" key="1">
    <source>
        <dbReference type="ARBA" id="ARBA00004236"/>
    </source>
</evidence>
<feature type="compositionally biased region" description="Low complexity" evidence="6">
    <location>
        <begin position="127"/>
        <end position="140"/>
    </location>
</feature>
<keyword evidence="9" id="KW-1185">Reference proteome</keyword>
<feature type="region of interest" description="Disordered" evidence="6">
    <location>
        <begin position="121"/>
        <end position="150"/>
    </location>
</feature>
<keyword evidence="3 7" id="KW-0812">Transmembrane</keyword>
<proteinExistence type="predicted"/>
<protein>
    <submittedName>
        <fullName evidence="8">Flagellar biosynthetic protein FliO</fullName>
    </submittedName>
</protein>
<evidence type="ECO:0000256" key="4">
    <source>
        <dbReference type="ARBA" id="ARBA00022989"/>
    </source>
</evidence>
<evidence type="ECO:0000313" key="9">
    <source>
        <dbReference type="Proteomes" id="UP001387100"/>
    </source>
</evidence>
<keyword evidence="8" id="KW-0969">Cilium</keyword>
<reference evidence="8 9" key="1">
    <citation type="journal article" date="2017" name="Int. J. Syst. Evol. Microbiol.">
        <title>Pseudokineococcus basanitobsidens sp. nov., isolated from volcanic rock.</title>
        <authorList>
            <person name="Lee D.W."/>
            <person name="Park M.Y."/>
            <person name="Kim J.J."/>
            <person name="Kim B.S."/>
        </authorList>
    </citation>
    <scope>NUCLEOTIDE SEQUENCE [LARGE SCALE GENOMIC DNA]</scope>
    <source>
        <strain evidence="8 9">DSM 103726</strain>
    </source>
</reference>
<name>A0ABU8RGC6_9ACTN</name>
<dbReference type="EMBL" id="JBBIAA010000001">
    <property type="protein sequence ID" value="MEJ5944071.1"/>
    <property type="molecule type" value="Genomic_DNA"/>
</dbReference>
<evidence type="ECO:0000256" key="2">
    <source>
        <dbReference type="ARBA" id="ARBA00022475"/>
    </source>
</evidence>
<evidence type="ECO:0000256" key="6">
    <source>
        <dbReference type="SAM" id="MobiDB-lite"/>
    </source>
</evidence>
<keyword evidence="8" id="KW-0966">Cell projection</keyword>
<comment type="caution">
    <text evidence="8">The sequence shown here is derived from an EMBL/GenBank/DDBJ whole genome shotgun (WGS) entry which is preliminary data.</text>
</comment>
<dbReference type="RefSeq" id="WP_339573461.1">
    <property type="nucleotide sequence ID" value="NZ_JBBIAA010000001.1"/>
</dbReference>
<gene>
    <name evidence="8" type="ORF">WDZ17_02000</name>
</gene>
<evidence type="ECO:0000256" key="3">
    <source>
        <dbReference type="ARBA" id="ARBA00022692"/>
    </source>
</evidence>
<evidence type="ECO:0000256" key="5">
    <source>
        <dbReference type="ARBA" id="ARBA00023136"/>
    </source>
</evidence>
<sequence>MDTPDALGLLLRVAGSLVAVVGLVWMVRRGMLRSGGSRARAAVGSISVLARQQLSGRTSVVLVQVGSTGLVLGVSDSSVAVLAQRPVDELLARPAEPAPAPSRPARSRVVRREPVVLPASATTSVVPAQRRPADAAASAQETAGPLAGSALSPATWAQAVDVVRGRTARR</sequence>
<organism evidence="8 9">
    <name type="scientific">Pseudokineococcus basanitobsidens</name>
    <dbReference type="NCBI Taxonomy" id="1926649"/>
    <lineage>
        <taxon>Bacteria</taxon>
        <taxon>Bacillati</taxon>
        <taxon>Actinomycetota</taxon>
        <taxon>Actinomycetes</taxon>
        <taxon>Kineosporiales</taxon>
        <taxon>Kineosporiaceae</taxon>
        <taxon>Pseudokineococcus</taxon>
    </lineage>
</organism>
<dbReference type="Proteomes" id="UP001387100">
    <property type="component" value="Unassembled WGS sequence"/>
</dbReference>
<dbReference type="Pfam" id="PF04347">
    <property type="entry name" value="FliO"/>
    <property type="match status" value="1"/>
</dbReference>
<feature type="region of interest" description="Disordered" evidence="6">
    <location>
        <begin position="92"/>
        <end position="111"/>
    </location>
</feature>
<evidence type="ECO:0000313" key="8">
    <source>
        <dbReference type="EMBL" id="MEJ5944071.1"/>
    </source>
</evidence>
<keyword evidence="4 7" id="KW-1133">Transmembrane helix</keyword>
<dbReference type="InterPro" id="IPR022781">
    <property type="entry name" value="Flagellar_biosynth_FliO"/>
</dbReference>
<evidence type="ECO:0000256" key="7">
    <source>
        <dbReference type="SAM" id="Phobius"/>
    </source>
</evidence>
<accession>A0ABU8RGC6</accession>
<keyword evidence="5 7" id="KW-0472">Membrane</keyword>
<keyword evidence="2" id="KW-1003">Cell membrane</keyword>
<keyword evidence="8" id="KW-0282">Flagellum</keyword>
<feature type="transmembrane region" description="Helical" evidence="7">
    <location>
        <begin position="6"/>
        <end position="27"/>
    </location>
</feature>
<comment type="subcellular location">
    <subcellularLocation>
        <location evidence="1">Cell membrane</location>
    </subcellularLocation>
</comment>